<reference evidence="12 13" key="1">
    <citation type="submission" date="2012-08" db="EMBL/GenBank/DDBJ databases">
        <title>Whole genome shotgun sequence of Kineosphaera limosa NBRC 100340.</title>
        <authorList>
            <person name="Yoshida I."/>
            <person name="Isaki S."/>
            <person name="Hosoyama A."/>
            <person name="Tsuchikane K."/>
            <person name="Katsumata H."/>
            <person name="Ando Y."/>
            <person name="Ohji S."/>
            <person name="Hamada M."/>
            <person name="Tamura T."/>
            <person name="Yamazoe A."/>
            <person name="Yamazaki S."/>
            <person name="Fujita N."/>
        </authorList>
    </citation>
    <scope>NUCLEOTIDE SEQUENCE [LARGE SCALE GENOMIC DNA]</scope>
    <source>
        <strain evidence="12 13">NBRC 100340</strain>
    </source>
</reference>
<dbReference type="GO" id="GO:0034707">
    <property type="term" value="C:chloride channel complex"/>
    <property type="evidence" value="ECO:0007669"/>
    <property type="project" value="UniProtKB-KW"/>
</dbReference>
<feature type="region of interest" description="Disordered" evidence="10">
    <location>
        <begin position="432"/>
        <end position="484"/>
    </location>
</feature>
<dbReference type="Gene3D" id="1.10.3080.10">
    <property type="entry name" value="Clc chloride channel"/>
    <property type="match status" value="1"/>
</dbReference>
<dbReference type="CDD" id="cd01031">
    <property type="entry name" value="EriC"/>
    <property type="match status" value="1"/>
</dbReference>
<feature type="transmembrane region" description="Helical" evidence="11">
    <location>
        <begin position="55"/>
        <end position="78"/>
    </location>
</feature>
<feature type="transmembrane region" description="Helical" evidence="11">
    <location>
        <begin position="393"/>
        <end position="413"/>
    </location>
</feature>
<dbReference type="PANTHER" id="PTHR43427:SF6">
    <property type="entry name" value="CHLORIDE CHANNEL PROTEIN CLC-E"/>
    <property type="match status" value="1"/>
</dbReference>
<feature type="transmembrane region" description="Helical" evidence="11">
    <location>
        <begin position="12"/>
        <end position="34"/>
    </location>
</feature>
<dbReference type="SUPFAM" id="SSF81340">
    <property type="entry name" value="Clc chloride channel"/>
    <property type="match status" value="1"/>
</dbReference>
<evidence type="ECO:0000313" key="12">
    <source>
        <dbReference type="EMBL" id="GAB94655.1"/>
    </source>
</evidence>
<keyword evidence="8" id="KW-0868">Chloride</keyword>
<evidence type="ECO:0000313" key="13">
    <source>
        <dbReference type="Proteomes" id="UP000008366"/>
    </source>
</evidence>
<dbReference type="EMBL" id="BAHD01000008">
    <property type="protein sequence ID" value="GAB94655.1"/>
    <property type="molecule type" value="Genomic_DNA"/>
</dbReference>
<evidence type="ECO:0000256" key="4">
    <source>
        <dbReference type="ARBA" id="ARBA00022989"/>
    </source>
</evidence>
<sequence>MVTDGTDEQPGGLLGLMLTAAVVGALTGLMAATFRRALELAARARLELVGWSRGADWWAMPVYVAAVVAAVTTAAWLVHRIEPHAEGSGIPRVEAVVQGRMEPGSFLILPVKYVGGVLALGSGMALGREGPCVQMGGNIGVIVATVLRRNRCDLRMLVAGGAAAGLATAFNSPLAGGVFVLEELLKRFDARATLAMLTCAAAGFASARLLVDNDTEFDMPQLAEPRLVEAPFVFVLGVLAGVAAVAYNGAIMGALRRVDASRWPVEARAACIALVVGLLGWFAPTLVGPGDNLTQQALLGHGTLWVVLGVLLLRMGLGVLCYTAGTPGGLFAPMLVLGSHLGLAVGLVGIAVAPQDAPEPAAMALIGLAAFFAASVHAPVTGLVLATEMTGATMLLPPMLGACAVAMLVATALRGEPIYDLLATRAARASQANRDAGLQPSGEHQVGAGEAGHDEDDLLEEGSGDAVDEPATDDRPEDDRGHQR</sequence>
<evidence type="ECO:0000256" key="6">
    <source>
        <dbReference type="ARBA" id="ARBA00023136"/>
    </source>
</evidence>
<keyword evidence="5" id="KW-0406">Ion transport</keyword>
<evidence type="ECO:0000256" key="7">
    <source>
        <dbReference type="ARBA" id="ARBA00023173"/>
    </source>
</evidence>
<comment type="subcellular location">
    <subcellularLocation>
        <location evidence="1">Membrane</location>
        <topology evidence="1">Multi-pass membrane protein</topology>
    </subcellularLocation>
</comment>
<dbReference type="Pfam" id="PF00654">
    <property type="entry name" value="Voltage_CLC"/>
    <property type="match status" value="1"/>
</dbReference>
<dbReference type="InterPro" id="IPR014743">
    <property type="entry name" value="Cl-channel_core"/>
</dbReference>
<evidence type="ECO:0000256" key="9">
    <source>
        <dbReference type="ARBA" id="ARBA00023303"/>
    </source>
</evidence>
<evidence type="ECO:0000256" key="8">
    <source>
        <dbReference type="ARBA" id="ARBA00023214"/>
    </source>
</evidence>
<dbReference type="AlphaFoldDB" id="K6W646"/>
<keyword evidence="13" id="KW-1185">Reference proteome</keyword>
<comment type="caution">
    <text evidence="12">The sequence shown here is derived from an EMBL/GenBank/DDBJ whole genome shotgun (WGS) entry which is preliminary data.</text>
</comment>
<evidence type="ECO:0000256" key="3">
    <source>
        <dbReference type="ARBA" id="ARBA00022692"/>
    </source>
</evidence>
<keyword evidence="6 11" id="KW-0472">Membrane</keyword>
<protein>
    <submittedName>
        <fullName evidence="12">Putative ClC chloride channel</fullName>
    </submittedName>
</protein>
<keyword evidence="7" id="KW-0869">Chloride channel</keyword>
<evidence type="ECO:0000256" key="1">
    <source>
        <dbReference type="ARBA" id="ARBA00004141"/>
    </source>
</evidence>
<dbReference type="InterPro" id="IPR050368">
    <property type="entry name" value="ClC-type_chloride_channel"/>
</dbReference>
<keyword evidence="3 11" id="KW-0812">Transmembrane</keyword>
<dbReference type="PANTHER" id="PTHR43427">
    <property type="entry name" value="CHLORIDE CHANNEL PROTEIN CLC-E"/>
    <property type="match status" value="1"/>
</dbReference>
<evidence type="ECO:0000256" key="10">
    <source>
        <dbReference type="SAM" id="MobiDB-lite"/>
    </source>
</evidence>
<dbReference type="Proteomes" id="UP000008366">
    <property type="component" value="Unassembled WGS sequence"/>
</dbReference>
<dbReference type="GO" id="GO:0005254">
    <property type="term" value="F:chloride channel activity"/>
    <property type="evidence" value="ECO:0007669"/>
    <property type="project" value="UniProtKB-KW"/>
</dbReference>
<keyword evidence="4 11" id="KW-1133">Transmembrane helix</keyword>
<organism evidence="12 13">
    <name type="scientific">Kineosphaera limosa NBRC 100340</name>
    <dbReference type="NCBI Taxonomy" id="1184609"/>
    <lineage>
        <taxon>Bacteria</taxon>
        <taxon>Bacillati</taxon>
        <taxon>Actinomycetota</taxon>
        <taxon>Actinomycetes</taxon>
        <taxon>Micrococcales</taxon>
        <taxon>Dermatophilaceae</taxon>
        <taxon>Kineosphaera</taxon>
    </lineage>
</organism>
<feature type="compositionally biased region" description="Basic and acidic residues" evidence="10">
    <location>
        <begin position="472"/>
        <end position="484"/>
    </location>
</feature>
<feature type="compositionally biased region" description="Acidic residues" evidence="10">
    <location>
        <begin position="453"/>
        <end position="471"/>
    </location>
</feature>
<dbReference type="PRINTS" id="PR00762">
    <property type="entry name" value="CLCHANNEL"/>
</dbReference>
<keyword evidence="2" id="KW-0813">Transport</keyword>
<dbReference type="InterPro" id="IPR001807">
    <property type="entry name" value="ClC"/>
</dbReference>
<keyword evidence="9" id="KW-0407">Ion channel</keyword>
<evidence type="ECO:0000256" key="2">
    <source>
        <dbReference type="ARBA" id="ARBA00022448"/>
    </source>
</evidence>
<feature type="transmembrane region" description="Helical" evidence="11">
    <location>
        <begin position="156"/>
        <end position="181"/>
    </location>
</feature>
<evidence type="ECO:0000256" key="5">
    <source>
        <dbReference type="ARBA" id="ARBA00023065"/>
    </source>
</evidence>
<evidence type="ECO:0000256" key="11">
    <source>
        <dbReference type="SAM" id="Phobius"/>
    </source>
</evidence>
<feature type="transmembrane region" description="Helical" evidence="11">
    <location>
        <begin position="304"/>
        <end position="323"/>
    </location>
</feature>
<feature type="transmembrane region" description="Helical" evidence="11">
    <location>
        <begin position="231"/>
        <end position="255"/>
    </location>
</feature>
<feature type="transmembrane region" description="Helical" evidence="11">
    <location>
        <begin position="267"/>
        <end position="284"/>
    </location>
</feature>
<dbReference type="STRING" id="1184609.KILIM_008_00090"/>
<accession>K6W646</accession>
<proteinExistence type="predicted"/>
<feature type="transmembrane region" description="Helical" evidence="11">
    <location>
        <begin position="330"/>
        <end position="352"/>
    </location>
</feature>
<dbReference type="eggNOG" id="COG0038">
    <property type="taxonomic scope" value="Bacteria"/>
</dbReference>
<feature type="transmembrane region" description="Helical" evidence="11">
    <location>
        <begin position="364"/>
        <end position="386"/>
    </location>
</feature>
<gene>
    <name evidence="12" type="ORF">KILIM_008_00090</name>
</gene>
<name>K6W646_9MICO</name>